<evidence type="ECO:0000313" key="1">
    <source>
        <dbReference type="EMBL" id="KQJ87460.1"/>
    </source>
</evidence>
<reference evidence="1" key="2">
    <citation type="submission" date="2017-06" db="EMBL/GenBank/DDBJ databases">
        <title>WGS assembly of Brachypodium distachyon.</title>
        <authorList>
            <consortium name="The International Brachypodium Initiative"/>
            <person name="Lucas S."/>
            <person name="Harmon-Smith M."/>
            <person name="Lail K."/>
            <person name="Tice H."/>
            <person name="Grimwood J."/>
            <person name="Bruce D."/>
            <person name="Barry K."/>
            <person name="Shu S."/>
            <person name="Lindquist E."/>
            <person name="Wang M."/>
            <person name="Pitluck S."/>
            <person name="Vogel J.P."/>
            <person name="Garvin D.F."/>
            <person name="Mockler T.C."/>
            <person name="Schmutz J."/>
            <person name="Rokhsar D."/>
            <person name="Bevan M.W."/>
        </authorList>
    </citation>
    <scope>NUCLEOTIDE SEQUENCE</scope>
    <source>
        <strain evidence="1">Bd21</strain>
    </source>
</reference>
<evidence type="ECO:0000313" key="3">
    <source>
        <dbReference type="Proteomes" id="UP000008810"/>
    </source>
</evidence>
<dbReference type="Proteomes" id="UP000008810">
    <property type="component" value="Chromosome 4"/>
</dbReference>
<dbReference type="InParanoid" id="A0A0Q3EMB9"/>
<name>A0A0Q3EMB9_BRADI</name>
<organism evidence="1">
    <name type="scientific">Brachypodium distachyon</name>
    <name type="common">Purple false brome</name>
    <name type="synonym">Trachynia distachya</name>
    <dbReference type="NCBI Taxonomy" id="15368"/>
    <lineage>
        <taxon>Eukaryota</taxon>
        <taxon>Viridiplantae</taxon>
        <taxon>Streptophyta</taxon>
        <taxon>Embryophyta</taxon>
        <taxon>Tracheophyta</taxon>
        <taxon>Spermatophyta</taxon>
        <taxon>Magnoliopsida</taxon>
        <taxon>Liliopsida</taxon>
        <taxon>Poales</taxon>
        <taxon>Poaceae</taxon>
        <taxon>BOP clade</taxon>
        <taxon>Pooideae</taxon>
        <taxon>Stipodae</taxon>
        <taxon>Brachypodieae</taxon>
        <taxon>Brachypodium</taxon>
    </lineage>
</organism>
<dbReference type="Gramene" id="KQJ87460">
    <property type="protein sequence ID" value="KQJ87460"/>
    <property type="gene ID" value="BRADI_4g11289v3"/>
</dbReference>
<evidence type="ECO:0000313" key="2">
    <source>
        <dbReference type="EnsemblPlants" id="KQJ87460"/>
    </source>
</evidence>
<dbReference type="EnsemblPlants" id="KQJ87460">
    <property type="protein sequence ID" value="KQJ87460"/>
    <property type="gene ID" value="BRADI_4g11289v3"/>
</dbReference>
<dbReference type="AlphaFoldDB" id="A0A0Q3EMB9"/>
<proteinExistence type="predicted"/>
<gene>
    <name evidence="1" type="ORF">BRADI_4g11289v3</name>
</gene>
<accession>A0A0Q3EMB9</accession>
<reference evidence="2" key="3">
    <citation type="submission" date="2018-08" db="UniProtKB">
        <authorList>
            <consortium name="EnsemblPlants"/>
        </authorList>
    </citation>
    <scope>IDENTIFICATION</scope>
    <source>
        <strain evidence="2">cv. Bd21</strain>
    </source>
</reference>
<protein>
    <submittedName>
        <fullName evidence="1 2">Uncharacterized protein</fullName>
    </submittedName>
</protein>
<sequence>MQVISLWSVMEHKFAQFVQIRYSQVPRKTFTSMIKKISPIFPRSWLNLPCIYSFLHVFTQGKWNQD</sequence>
<reference evidence="1 2" key="1">
    <citation type="journal article" date="2010" name="Nature">
        <title>Genome sequencing and analysis of the model grass Brachypodium distachyon.</title>
        <authorList>
            <consortium name="International Brachypodium Initiative"/>
        </authorList>
    </citation>
    <scope>NUCLEOTIDE SEQUENCE [LARGE SCALE GENOMIC DNA]</scope>
    <source>
        <strain evidence="1 2">Bd21</strain>
    </source>
</reference>
<keyword evidence="3" id="KW-1185">Reference proteome</keyword>
<dbReference type="EMBL" id="CM000883">
    <property type="protein sequence ID" value="KQJ87460.1"/>
    <property type="molecule type" value="Genomic_DNA"/>
</dbReference>